<proteinExistence type="predicted"/>
<name>A0A931F8B5_9FIRM</name>
<dbReference type="EMBL" id="JADPIE010000002">
    <property type="protein sequence ID" value="MBF8436363.1"/>
    <property type="molecule type" value="Genomic_DNA"/>
</dbReference>
<dbReference type="Pfam" id="PF14242">
    <property type="entry name" value="DUF4342"/>
    <property type="match status" value="1"/>
</dbReference>
<dbReference type="AlphaFoldDB" id="A0A931F8B5"/>
<accession>A0A931F8B5</accession>
<evidence type="ECO:0000313" key="5">
    <source>
        <dbReference type="Proteomes" id="UP000621436"/>
    </source>
</evidence>
<evidence type="ECO:0000313" key="4">
    <source>
        <dbReference type="EMBL" id="MBF8436363.1"/>
    </source>
</evidence>
<dbReference type="Gene3D" id="1.10.8.10">
    <property type="entry name" value="DNA helicase RuvA subunit, C-terminal domain"/>
    <property type="match status" value="1"/>
</dbReference>
<keyword evidence="2" id="KW-1133">Transmembrane helix</keyword>
<evidence type="ECO:0000256" key="2">
    <source>
        <dbReference type="SAM" id="Phobius"/>
    </source>
</evidence>
<keyword evidence="2" id="KW-0812">Transmembrane</keyword>
<feature type="region of interest" description="Disordered" evidence="1">
    <location>
        <begin position="50"/>
        <end position="77"/>
    </location>
</feature>
<comment type="caution">
    <text evidence="4">The sequence shown here is derived from an EMBL/GenBank/DDBJ whole genome shotgun (WGS) entry which is preliminary data.</text>
</comment>
<feature type="compositionally biased region" description="Basic and acidic residues" evidence="1">
    <location>
        <begin position="58"/>
        <end position="77"/>
    </location>
</feature>
<dbReference type="InterPro" id="IPR025642">
    <property type="entry name" value="DUF4342"/>
</dbReference>
<dbReference type="SUPFAM" id="SSF46934">
    <property type="entry name" value="UBA-like"/>
    <property type="match status" value="1"/>
</dbReference>
<protein>
    <submittedName>
        <fullName evidence="4">DUF4342 domain-containing protein</fullName>
    </submittedName>
</protein>
<reference evidence="4" key="1">
    <citation type="submission" date="2020-11" db="EMBL/GenBank/DDBJ databases">
        <title>Halonatronomonas betainensis gen. nov., sp. nov. a novel haloalkaliphilic representative of the family Halanaerobiacae capable of betaine degradation.</title>
        <authorList>
            <person name="Boltyanskaya Y."/>
            <person name="Kevbrin V."/>
            <person name="Detkova E."/>
            <person name="Grouzdev D.S."/>
            <person name="Koziaeva V."/>
            <person name="Zhilina T."/>
        </authorList>
    </citation>
    <scope>NUCLEOTIDE SEQUENCE</scope>
    <source>
        <strain evidence="4">Z-7014</strain>
    </source>
</reference>
<feature type="transmembrane region" description="Helical" evidence="2">
    <location>
        <begin position="119"/>
        <end position="145"/>
    </location>
</feature>
<evidence type="ECO:0000259" key="3">
    <source>
        <dbReference type="Pfam" id="PF14242"/>
    </source>
</evidence>
<keyword evidence="5" id="KW-1185">Reference proteome</keyword>
<organism evidence="4 5">
    <name type="scientific">Halonatronomonas betaini</name>
    <dbReference type="NCBI Taxonomy" id="2778430"/>
    <lineage>
        <taxon>Bacteria</taxon>
        <taxon>Bacillati</taxon>
        <taxon>Bacillota</taxon>
        <taxon>Clostridia</taxon>
        <taxon>Halanaerobiales</taxon>
        <taxon>Halarsenatibacteraceae</taxon>
        <taxon>Halonatronomonas</taxon>
    </lineage>
</organism>
<gene>
    <name evidence="4" type="ORF">I0Q91_04660</name>
</gene>
<feature type="domain" description="DUF4342" evidence="3">
    <location>
        <begin position="76"/>
        <end position="142"/>
    </location>
</feature>
<dbReference type="RefSeq" id="WP_270453215.1">
    <property type="nucleotide sequence ID" value="NZ_JADPIE010000002.1"/>
</dbReference>
<evidence type="ECO:0000256" key="1">
    <source>
        <dbReference type="SAM" id="MobiDB-lite"/>
    </source>
</evidence>
<feature type="compositionally biased region" description="Low complexity" evidence="1">
    <location>
        <begin position="194"/>
        <end position="203"/>
    </location>
</feature>
<keyword evidence="2" id="KW-0472">Membrane</keyword>
<dbReference type="InterPro" id="IPR009060">
    <property type="entry name" value="UBA-like_sf"/>
</dbReference>
<sequence>MITFEKVEKLREYAGISYEEAKKELEKTDGDLLEAVVNLEKEGRIKKPEANGYYKSSGQEKTEESMEKVDMRKEEKTRGSNFTETLKNILSWVRKLIEKGNSNNFKIIKDDNLVLEIPLTAFALLLFFAFWIVIPAMVIGLVFGYRYNLGGPDLDETKVNKAMDSVSDATRQAVDSMTDAAGKFSKDDKKPKGENNNGENSNC</sequence>
<dbReference type="Proteomes" id="UP000621436">
    <property type="component" value="Unassembled WGS sequence"/>
</dbReference>
<feature type="region of interest" description="Disordered" evidence="1">
    <location>
        <begin position="179"/>
        <end position="203"/>
    </location>
</feature>
<feature type="compositionally biased region" description="Basic and acidic residues" evidence="1">
    <location>
        <begin position="184"/>
        <end position="193"/>
    </location>
</feature>